<organism evidence="4 5">
    <name type="scientific">Monilinia fructicola</name>
    <name type="common">Brown rot fungus</name>
    <name type="synonym">Ciboria fructicola</name>
    <dbReference type="NCBI Taxonomy" id="38448"/>
    <lineage>
        <taxon>Eukaryota</taxon>
        <taxon>Fungi</taxon>
        <taxon>Dikarya</taxon>
        <taxon>Ascomycota</taxon>
        <taxon>Pezizomycotina</taxon>
        <taxon>Leotiomycetes</taxon>
        <taxon>Helotiales</taxon>
        <taxon>Sclerotiniaceae</taxon>
        <taxon>Monilinia</taxon>
    </lineage>
</organism>
<dbReference type="Proteomes" id="UP000322873">
    <property type="component" value="Unassembled WGS sequence"/>
</dbReference>
<feature type="region of interest" description="Disordered" evidence="3">
    <location>
        <begin position="1"/>
        <end position="36"/>
    </location>
</feature>
<feature type="compositionally biased region" description="Polar residues" evidence="3">
    <location>
        <begin position="1"/>
        <end position="11"/>
    </location>
</feature>
<dbReference type="EMBL" id="VICG01000001">
    <property type="protein sequence ID" value="KAA8576885.1"/>
    <property type="molecule type" value="Genomic_DNA"/>
</dbReference>
<evidence type="ECO:0000256" key="3">
    <source>
        <dbReference type="SAM" id="MobiDB-lite"/>
    </source>
</evidence>
<feature type="region of interest" description="Disordered" evidence="3">
    <location>
        <begin position="84"/>
        <end position="159"/>
    </location>
</feature>
<keyword evidence="5" id="KW-1185">Reference proteome</keyword>
<proteinExistence type="predicted"/>
<gene>
    <name evidence="4" type="ORF">EYC84_006925</name>
</gene>
<dbReference type="InterPro" id="IPR021858">
    <property type="entry name" value="Fun_TF"/>
</dbReference>
<evidence type="ECO:0000313" key="5">
    <source>
        <dbReference type="Proteomes" id="UP000322873"/>
    </source>
</evidence>
<feature type="compositionally biased region" description="Basic residues" evidence="3">
    <location>
        <begin position="120"/>
        <end position="129"/>
    </location>
</feature>
<name>A0A5M9KD53_MONFR</name>
<dbReference type="OrthoDB" id="407832at2759"/>
<reference evidence="4 5" key="1">
    <citation type="submission" date="2019-06" db="EMBL/GenBank/DDBJ databases">
        <title>Genome Sequence of the Brown Rot Fungal Pathogen Monilinia fructicola.</title>
        <authorList>
            <person name="De Miccolis Angelini R.M."/>
            <person name="Landi L."/>
            <person name="Abate D."/>
            <person name="Pollastro S."/>
            <person name="Romanazzi G."/>
            <person name="Faretra F."/>
        </authorList>
    </citation>
    <scope>NUCLEOTIDE SEQUENCE [LARGE SCALE GENOMIC DNA]</scope>
    <source>
        <strain evidence="4 5">Mfrc123</strain>
    </source>
</reference>
<evidence type="ECO:0008006" key="6">
    <source>
        <dbReference type="Google" id="ProtNLM"/>
    </source>
</evidence>
<dbReference type="GO" id="GO:0005634">
    <property type="term" value="C:nucleus"/>
    <property type="evidence" value="ECO:0007669"/>
    <property type="project" value="UniProtKB-SubCell"/>
</dbReference>
<dbReference type="VEuPathDB" id="FungiDB:MFRU_014g00490"/>
<keyword evidence="2" id="KW-0539">Nucleus</keyword>
<feature type="compositionally biased region" description="Polar residues" evidence="3">
    <location>
        <begin position="107"/>
        <end position="119"/>
    </location>
</feature>
<dbReference type="GO" id="GO:0000976">
    <property type="term" value="F:transcription cis-regulatory region binding"/>
    <property type="evidence" value="ECO:0007669"/>
    <property type="project" value="TreeGrafter"/>
</dbReference>
<dbReference type="GO" id="GO:0045944">
    <property type="term" value="P:positive regulation of transcription by RNA polymerase II"/>
    <property type="evidence" value="ECO:0007669"/>
    <property type="project" value="TreeGrafter"/>
</dbReference>
<evidence type="ECO:0000256" key="2">
    <source>
        <dbReference type="ARBA" id="ARBA00023242"/>
    </source>
</evidence>
<dbReference type="Pfam" id="PF11951">
    <property type="entry name" value="Fungal_trans_2"/>
    <property type="match status" value="1"/>
</dbReference>
<protein>
    <recommendedName>
        <fullName evidence="6">ARCA protein</fullName>
    </recommendedName>
</protein>
<dbReference type="PANTHER" id="PTHR37534:SF2">
    <property type="entry name" value="N-ACETYLTRANSFERASE DOMAIN-CONTAINING PROTEIN"/>
    <property type="match status" value="1"/>
</dbReference>
<dbReference type="GO" id="GO:0003700">
    <property type="term" value="F:DNA-binding transcription factor activity"/>
    <property type="evidence" value="ECO:0007669"/>
    <property type="project" value="TreeGrafter"/>
</dbReference>
<dbReference type="AlphaFoldDB" id="A0A5M9KD53"/>
<comment type="caution">
    <text evidence="4">The sequence shown here is derived from an EMBL/GenBank/DDBJ whole genome shotgun (WGS) entry which is preliminary data.</text>
</comment>
<comment type="subcellular location">
    <subcellularLocation>
        <location evidence="1">Nucleus</location>
    </subcellularLocation>
</comment>
<dbReference type="PANTHER" id="PTHR37534">
    <property type="entry name" value="TRANSCRIPTIONAL ACTIVATOR PROTEIN UGA3"/>
    <property type="match status" value="1"/>
</dbReference>
<sequence length="600" mass="68221">MSSPRVSATEQNHIKDGSIDSSSSNSHGELRFRHGSSARYDSDFKDQVWVKISGKICSEFVDEFPELDDIYTAIPKRENTTISDSTLLRSRTPQSVGSTDFMEPATTACTKSSRGSFSKHQAKSPVKRRRADDESSFRSSKHSPVKSYPRRPAKVSGDLTESSILGEAVPRPPVGWDLTTFYPQELNIQTAAIDELCHAEIQEVCLLRYFVDELACWFDLCDPERHFALIVPQRAKQCPALLNAIFTASARHLCRLEQYRKNGVVEYNGKRLPNLHMETAVEYHSKCIEHLVSVSDDIEALYDENLLVASIILRFYEEVDAPLSGGDWETAQRGTQVFITAQASGGLDSSLRRAAFRVAYRQEVHMAFVRQRPFHMPLQCHEYRSLEFADDFTWAYRTIVHCADVLQYCYGQGSKTNSDYDMLVQYHEGWASLRPQSFDALYERAASPNTRQALPETWYLSDSHVTAHQHMDISQILLTTYNPRVPRLGPGLRAASQRIETQVNMMVKRLCGVAISNHRSLPAMNTACMAISMCGEQFKRTEEQESILEVLKYTEKQHAWPTKHIQDRLIEAWRCAGKETLNRGQEILEDDTLTIDGWLL</sequence>
<accession>A0A5M9KD53</accession>
<feature type="compositionally biased region" description="Polar residues" evidence="3">
    <location>
        <begin position="84"/>
        <end position="98"/>
    </location>
</feature>
<evidence type="ECO:0000256" key="1">
    <source>
        <dbReference type="ARBA" id="ARBA00004123"/>
    </source>
</evidence>
<evidence type="ECO:0000313" key="4">
    <source>
        <dbReference type="EMBL" id="KAA8576885.1"/>
    </source>
</evidence>
<feature type="compositionally biased region" description="Basic residues" evidence="3">
    <location>
        <begin position="139"/>
        <end position="153"/>
    </location>
</feature>